<dbReference type="Pfam" id="PF25995">
    <property type="entry name" value="STB6_N"/>
    <property type="match status" value="1"/>
</dbReference>
<gene>
    <name evidence="4" type="ORF">EVG20_g7255</name>
</gene>
<feature type="region of interest" description="Disordered" evidence="2">
    <location>
        <begin position="900"/>
        <end position="923"/>
    </location>
</feature>
<accession>A0A4Y9YGQ7</accession>
<reference evidence="4 5" key="1">
    <citation type="submission" date="2019-02" db="EMBL/GenBank/DDBJ databases">
        <title>Genome sequencing of the rare red list fungi Dentipellis fragilis.</title>
        <authorList>
            <person name="Buettner E."/>
            <person name="Kellner H."/>
        </authorList>
    </citation>
    <scope>NUCLEOTIDE SEQUENCE [LARGE SCALE GENOMIC DNA]</scope>
    <source>
        <strain evidence="4 5">DSM 105465</strain>
    </source>
</reference>
<dbReference type="STRING" id="205917.A0A4Y9YGQ7"/>
<dbReference type="PANTHER" id="PTHR31011">
    <property type="entry name" value="PROTEIN STB2-RELATED"/>
    <property type="match status" value="1"/>
</dbReference>
<feature type="region of interest" description="Disordered" evidence="2">
    <location>
        <begin position="40"/>
        <end position="83"/>
    </location>
</feature>
<feature type="coiled-coil region" evidence="1">
    <location>
        <begin position="794"/>
        <end position="834"/>
    </location>
</feature>
<feature type="domain" description="STB6-like N-terminal" evidence="3">
    <location>
        <begin position="92"/>
        <end position="224"/>
    </location>
</feature>
<name>A0A4Y9YGQ7_9AGAM</name>
<keyword evidence="1" id="KW-0175">Coiled coil</keyword>
<feature type="compositionally biased region" description="Basic and acidic residues" evidence="2">
    <location>
        <begin position="951"/>
        <end position="962"/>
    </location>
</feature>
<dbReference type="OrthoDB" id="19806at2759"/>
<dbReference type="EMBL" id="SEOQ01000538">
    <property type="protein sequence ID" value="TFY60893.1"/>
    <property type="molecule type" value="Genomic_DNA"/>
</dbReference>
<feature type="compositionally biased region" description="Basic and acidic residues" evidence="2">
    <location>
        <begin position="968"/>
        <end position="979"/>
    </location>
</feature>
<evidence type="ECO:0000256" key="2">
    <source>
        <dbReference type="SAM" id="MobiDB-lite"/>
    </source>
</evidence>
<dbReference type="PANTHER" id="PTHR31011:SF2">
    <property type="entry name" value="PROTEIN STB2-RELATED"/>
    <property type="match status" value="1"/>
</dbReference>
<dbReference type="GO" id="GO:0070822">
    <property type="term" value="C:Sin3-type complex"/>
    <property type="evidence" value="ECO:0007669"/>
    <property type="project" value="TreeGrafter"/>
</dbReference>
<feature type="compositionally biased region" description="Polar residues" evidence="2">
    <location>
        <begin position="576"/>
        <end position="600"/>
    </location>
</feature>
<keyword evidence="5" id="KW-1185">Reference proteome</keyword>
<feature type="compositionally biased region" description="Basic and acidic residues" evidence="2">
    <location>
        <begin position="536"/>
        <end position="545"/>
    </location>
</feature>
<feature type="compositionally biased region" description="Basic and acidic residues" evidence="2">
    <location>
        <begin position="704"/>
        <end position="720"/>
    </location>
</feature>
<dbReference type="InterPro" id="IPR059025">
    <property type="entry name" value="STB6_N"/>
</dbReference>
<evidence type="ECO:0000313" key="4">
    <source>
        <dbReference type="EMBL" id="TFY60893.1"/>
    </source>
</evidence>
<evidence type="ECO:0000256" key="1">
    <source>
        <dbReference type="SAM" id="Coils"/>
    </source>
</evidence>
<feature type="compositionally biased region" description="Low complexity" evidence="2">
    <location>
        <begin position="42"/>
        <end position="51"/>
    </location>
</feature>
<feature type="region of interest" description="Disordered" evidence="2">
    <location>
        <begin position="695"/>
        <end position="733"/>
    </location>
</feature>
<protein>
    <recommendedName>
        <fullName evidence="3">STB6-like N-terminal domain-containing protein</fullName>
    </recommendedName>
</protein>
<dbReference type="InterPro" id="IPR038919">
    <property type="entry name" value="STB2/STB2"/>
</dbReference>
<evidence type="ECO:0000313" key="5">
    <source>
        <dbReference type="Proteomes" id="UP000298327"/>
    </source>
</evidence>
<sequence>MSTSVTPREMLSPALSYNGTPFLTIPSSGAPLRLLMPTVRLPRSPSSTPGSPVSPPKSPKVKQPAAKLMRSRSASTSTHVSPELPCTPKGIGLQWFGKTCKFEIVQDQLEIEGYQLYAVEKWVTGRARAVVTLTVYTGDPSHKITVTALSPSSYLTVGEAEAEWNKVVRDLRQDGARPKETGRGTLMVTSLANFRSDFTIVHIPSGQFLEARERLYTNINLLRMGCSGRSALTLEEPSDTTKDRFIGMYHVQDKVRPAELFSATTIELVKLLQAGLSIFGMFDLAPEEQNGLLCDVTVDGLQRWIAEIGEPLIGVEQGTVSWSFILFSAAGHPPLFRRYTPLSILWKQQTSDMLIELHQPMERIADPSIVSALLSIVACTRLKLYALGFGQLPKDPFLEPQAMVQGVHSFCNARTSFSGTSYTKLSLVTLELLETVNAAYDKSRQSESYKVHRVLLNKLDDLTTDLRTASPMGNSSSQIPEPTTDLGLLVKIILSHGKEATASLRYLWTGRPLLLARRRRERLGLAAVSDAEDEERERTDGRSTEDEGDMNRWSSKRVQRKIESWTGLNRSKKQSADFSAKSSSLRPSSVNGSYGHQRSPSVPYVIVSRDQGDEEEILSSGQISPISQHNMYPGASLAPGDNMVFSRNDDYERRIYEFERKRPRTRPMTQNRITSWADPLSAKFIAASQSSLRKLSTDRLAGGSRDDISKDDLSVHERTAKKPAGPQLTRRRSFDDASRLAQMRVLPLERMKIDVDLYGQLLIMRRRERHLEGAVSCLQRTAPQILTAMLADTNARLREDYEGHHQALADVEARAKVIAEIESASNKADAMMQEAYALSYESEQFHVPGLWHNVYPQRHKVLALREQVFGLGRRNGVPGRFSRVQWTLDGKERMVDRLGRTEAEAEEERGLPEVVVEEDEEETVESQFMKPTWLLKFFESWGTRWGGGRGKQAEAKLSDDAKQQQSKDGAKKAQDETKSPDPTQSPAEPETAASPSSLEESRAPTSPTPVQSSD</sequence>
<feature type="compositionally biased region" description="Basic and acidic residues" evidence="2">
    <location>
        <begin position="900"/>
        <end position="911"/>
    </location>
</feature>
<feature type="region of interest" description="Disordered" evidence="2">
    <location>
        <begin position="948"/>
        <end position="1014"/>
    </location>
</feature>
<proteinExistence type="predicted"/>
<dbReference type="AlphaFoldDB" id="A0A4Y9YGQ7"/>
<feature type="compositionally biased region" description="Polar residues" evidence="2">
    <location>
        <begin position="993"/>
        <end position="1014"/>
    </location>
</feature>
<comment type="caution">
    <text evidence="4">The sequence shown here is derived from an EMBL/GenBank/DDBJ whole genome shotgun (WGS) entry which is preliminary data.</text>
</comment>
<organism evidence="4 5">
    <name type="scientific">Dentipellis fragilis</name>
    <dbReference type="NCBI Taxonomy" id="205917"/>
    <lineage>
        <taxon>Eukaryota</taxon>
        <taxon>Fungi</taxon>
        <taxon>Dikarya</taxon>
        <taxon>Basidiomycota</taxon>
        <taxon>Agaricomycotina</taxon>
        <taxon>Agaricomycetes</taxon>
        <taxon>Russulales</taxon>
        <taxon>Hericiaceae</taxon>
        <taxon>Dentipellis</taxon>
    </lineage>
</organism>
<feature type="region of interest" description="Disordered" evidence="2">
    <location>
        <begin position="529"/>
        <end position="600"/>
    </location>
</feature>
<dbReference type="Proteomes" id="UP000298327">
    <property type="component" value="Unassembled WGS sequence"/>
</dbReference>
<evidence type="ECO:0000259" key="3">
    <source>
        <dbReference type="Pfam" id="PF25995"/>
    </source>
</evidence>